<dbReference type="STRING" id="1797714.A3D04_01730"/>
<dbReference type="GO" id="GO:0005524">
    <property type="term" value="F:ATP binding"/>
    <property type="evidence" value="ECO:0007669"/>
    <property type="project" value="UniProtKB-KW"/>
</dbReference>
<gene>
    <name evidence="6" type="primary">nadK</name>
    <name evidence="7" type="ORF">A3D04_01730</name>
</gene>
<comment type="caution">
    <text evidence="7">The sequence shown here is derived from an EMBL/GenBank/DDBJ whole genome shotgun (WGS) entry which is preliminary data.</text>
</comment>
<comment type="catalytic activity">
    <reaction evidence="5 6">
        <text>NAD(+) + ATP = ADP + NADP(+) + H(+)</text>
        <dbReference type="Rhea" id="RHEA:18629"/>
        <dbReference type="ChEBI" id="CHEBI:15378"/>
        <dbReference type="ChEBI" id="CHEBI:30616"/>
        <dbReference type="ChEBI" id="CHEBI:57540"/>
        <dbReference type="ChEBI" id="CHEBI:58349"/>
        <dbReference type="ChEBI" id="CHEBI:456216"/>
        <dbReference type="EC" id="2.7.1.23"/>
    </reaction>
</comment>
<evidence type="ECO:0000313" key="8">
    <source>
        <dbReference type="Proteomes" id="UP000177369"/>
    </source>
</evidence>
<feature type="binding site" evidence="6">
    <location>
        <position position="241"/>
    </location>
    <ligand>
        <name>NAD(+)</name>
        <dbReference type="ChEBI" id="CHEBI:57540"/>
    </ligand>
</feature>
<evidence type="ECO:0000256" key="6">
    <source>
        <dbReference type="HAMAP-Rule" id="MF_00361"/>
    </source>
</evidence>
<organism evidence="7 8">
    <name type="scientific">Candidatus Curtissbacteria bacterium RIFCSPHIGHO2_02_FULL_40_16b</name>
    <dbReference type="NCBI Taxonomy" id="1797714"/>
    <lineage>
        <taxon>Bacteria</taxon>
        <taxon>Candidatus Curtissiibacteriota</taxon>
    </lineage>
</organism>
<evidence type="ECO:0000256" key="3">
    <source>
        <dbReference type="ARBA" id="ARBA00022857"/>
    </source>
</evidence>
<dbReference type="SUPFAM" id="SSF111331">
    <property type="entry name" value="NAD kinase/diacylglycerol kinase-like"/>
    <property type="match status" value="1"/>
</dbReference>
<dbReference type="GO" id="GO:0005737">
    <property type="term" value="C:cytoplasm"/>
    <property type="evidence" value="ECO:0007669"/>
    <property type="project" value="UniProtKB-SubCell"/>
</dbReference>
<sequence length="287" mass="31187">MKLGVVYKKDKSFLRSSTAMRGAGLKEDNEKAKEVAGEVKKYLENKNVEVAGEDNLAGCDYILSFGGDGTLIHKASQFAELGIPFIGINTGNIGFLTAVEGKDWQKAADKLVGGEKIFISERMTLDVESVISNKKKAIRHRAVNEAVIKSAYRVCELKIIVNGEEFIKVSGDGVIVATQTGSTGYSLSSGGSIVDPEIDSLIVTFVNPIGLPIPSVVLSPEDEIEIEVARGDDISLIIDGQEHEIMSINQRIKVSRGQYNVKFGYFDKHNFLKSLNAKFGLSNRIVG</sequence>
<feature type="binding site" evidence="6">
    <location>
        <position position="172"/>
    </location>
    <ligand>
        <name>NAD(+)</name>
        <dbReference type="ChEBI" id="CHEBI:57540"/>
    </ligand>
</feature>
<dbReference type="Proteomes" id="UP000177369">
    <property type="component" value="Unassembled WGS sequence"/>
</dbReference>
<protein>
    <recommendedName>
        <fullName evidence="6">NAD kinase</fullName>
        <ecNumber evidence="6">2.7.1.23</ecNumber>
    </recommendedName>
    <alternativeName>
        <fullName evidence="6">ATP-dependent NAD kinase</fullName>
    </alternativeName>
</protein>
<keyword evidence="6" id="KW-0067">ATP-binding</keyword>
<dbReference type="GO" id="GO:0046872">
    <property type="term" value="F:metal ion binding"/>
    <property type="evidence" value="ECO:0007669"/>
    <property type="project" value="UniProtKB-UniRule"/>
</dbReference>
<keyword evidence="6" id="KW-0547">Nucleotide-binding</keyword>
<evidence type="ECO:0000256" key="2">
    <source>
        <dbReference type="ARBA" id="ARBA00022777"/>
    </source>
</evidence>
<reference evidence="7 8" key="1">
    <citation type="journal article" date="2016" name="Nat. Commun.">
        <title>Thousands of microbial genomes shed light on interconnected biogeochemical processes in an aquifer system.</title>
        <authorList>
            <person name="Anantharaman K."/>
            <person name="Brown C.T."/>
            <person name="Hug L.A."/>
            <person name="Sharon I."/>
            <person name="Castelle C.J."/>
            <person name="Probst A.J."/>
            <person name="Thomas B.C."/>
            <person name="Singh A."/>
            <person name="Wilkins M.J."/>
            <person name="Karaoz U."/>
            <person name="Brodie E.L."/>
            <person name="Williams K.H."/>
            <person name="Hubbard S.S."/>
            <person name="Banfield J.F."/>
        </authorList>
    </citation>
    <scope>NUCLEOTIDE SEQUENCE [LARGE SCALE GENOMIC DNA]</scope>
</reference>
<dbReference type="GO" id="GO:0006741">
    <property type="term" value="P:NADP+ biosynthetic process"/>
    <property type="evidence" value="ECO:0007669"/>
    <property type="project" value="UniProtKB-UniRule"/>
</dbReference>
<dbReference type="InterPro" id="IPR016064">
    <property type="entry name" value="NAD/diacylglycerol_kinase_sf"/>
</dbReference>
<proteinExistence type="inferred from homology"/>
<dbReference type="Gene3D" id="3.40.50.10330">
    <property type="entry name" value="Probable inorganic polyphosphate/atp-NAD kinase, domain 1"/>
    <property type="match status" value="1"/>
</dbReference>
<dbReference type="HAMAP" id="MF_00361">
    <property type="entry name" value="NAD_kinase"/>
    <property type="match status" value="1"/>
</dbReference>
<name>A0A1F5G8L0_9BACT</name>
<feature type="binding site" evidence="6">
    <location>
        <begin position="144"/>
        <end position="145"/>
    </location>
    <ligand>
        <name>NAD(+)</name>
        <dbReference type="ChEBI" id="CHEBI:57540"/>
    </ligand>
</feature>
<keyword evidence="3 6" id="KW-0521">NADP</keyword>
<keyword evidence="2 6" id="KW-0418">Kinase</keyword>
<dbReference type="AlphaFoldDB" id="A0A1F5G8L0"/>
<keyword evidence="1 6" id="KW-0808">Transferase</keyword>
<dbReference type="Pfam" id="PF01513">
    <property type="entry name" value="NAD_kinase"/>
    <property type="match status" value="1"/>
</dbReference>
<comment type="caution">
    <text evidence="6">Lacks conserved residue(s) required for the propagation of feature annotation.</text>
</comment>
<dbReference type="PANTHER" id="PTHR20275:SF0">
    <property type="entry name" value="NAD KINASE"/>
    <property type="match status" value="1"/>
</dbReference>
<comment type="similarity">
    <text evidence="6">Belongs to the NAD kinase family.</text>
</comment>
<evidence type="ECO:0000256" key="4">
    <source>
        <dbReference type="ARBA" id="ARBA00023027"/>
    </source>
</evidence>
<dbReference type="InterPro" id="IPR002504">
    <property type="entry name" value="NADK"/>
</dbReference>
<dbReference type="GO" id="GO:0003951">
    <property type="term" value="F:NAD+ kinase activity"/>
    <property type="evidence" value="ECO:0007669"/>
    <property type="project" value="UniProtKB-UniRule"/>
</dbReference>
<keyword evidence="6" id="KW-0963">Cytoplasm</keyword>
<dbReference type="EMBL" id="MFBD01000037">
    <property type="protein sequence ID" value="OGD88165.1"/>
    <property type="molecule type" value="Genomic_DNA"/>
</dbReference>
<keyword evidence="4 6" id="KW-0520">NAD</keyword>
<evidence type="ECO:0000256" key="5">
    <source>
        <dbReference type="ARBA" id="ARBA00047925"/>
    </source>
</evidence>
<feature type="binding site" evidence="6">
    <location>
        <position position="73"/>
    </location>
    <ligand>
        <name>NAD(+)</name>
        <dbReference type="ChEBI" id="CHEBI:57540"/>
    </ligand>
</feature>
<dbReference type="GO" id="GO:0019674">
    <property type="term" value="P:NAD+ metabolic process"/>
    <property type="evidence" value="ECO:0007669"/>
    <property type="project" value="InterPro"/>
</dbReference>
<dbReference type="GO" id="GO:0051287">
    <property type="term" value="F:NAD binding"/>
    <property type="evidence" value="ECO:0007669"/>
    <property type="project" value="UniProtKB-ARBA"/>
</dbReference>
<feature type="binding site" evidence="6">
    <location>
        <begin position="68"/>
        <end position="69"/>
    </location>
    <ligand>
        <name>NAD(+)</name>
        <dbReference type="ChEBI" id="CHEBI:57540"/>
    </ligand>
</feature>
<dbReference type="EC" id="2.7.1.23" evidence="6"/>
<evidence type="ECO:0000256" key="1">
    <source>
        <dbReference type="ARBA" id="ARBA00022679"/>
    </source>
</evidence>
<feature type="active site" description="Proton acceptor" evidence="6">
    <location>
        <position position="68"/>
    </location>
</feature>
<dbReference type="PANTHER" id="PTHR20275">
    <property type="entry name" value="NAD KINASE"/>
    <property type="match status" value="1"/>
</dbReference>
<comment type="cofactor">
    <cofactor evidence="6">
        <name>a divalent metal cation</name>
        <dbReference type="ChEBI" id="CHEBI:60240"/>
    </cofactor>
</comment>
<dbReference type="Pfam" id="PF20143">
    <property type="entry name" value="NAD_kinase_C"/>
    <property type="match status" value="1"/>
</dbReference>
<comment type="subcellular location">
    <subcellularLocation>
        <location evidence="6">Cytoplasm</location>
    </subcellularLocation>
</comment>
<evidence type="ECO:0000313" key="7">
    <source>
        <dbReference type="EMBL" id="OGD88165.1"/>
    </source>
</evidence>
<dbReference type="InterPro" id="IPR017437">
    <property type="entry name" value="ATP-NAD_kinase_PpnK-typ_C"/>
</dbReference>
<accession>A0A1F5G8L0</accession>
<dbReference type="InterPro" id="IPR017438">
    <property type="entry name" value="ATP-NAD_kinase_N"/>
</dbReference>
<comment type="function">
    <text evidence="6">Involved in the regulation of the intracellular balance of NAD and NADP, and is a key enzyme in the biosynthesis of NADP. Catalyzes specifically the phosphorylation on 2'-hydroxyl of the adenosine moiety of NAD to yield NADP.</text>
</comment>
<dbReference type="Gene3D" id="2.60.200.30">
    <property type="entry name" value="Probable inorganic polyphosphate/atp-NAD kinase, domain 2"/>
    <property type="match status" value="1"/>
</dbReference>
<feature type="binding site" evidence="6">
    <location>
        <begin position="183"/>
        <end position="188"/>
    </location>
    <ligand>
        <name>NAD(+)</name>
        <dbReference type="ChEBI" id="CHEBI:57540"/>
    </ligand>
</feature>